<dbReference type="Pfam" id="PF09278">
    <property type="entry name" value="MerR-DNA-bind"/>
    <property type="match status" value="1"/>
</dbReference>
<dbReference type="SMART" id="SM00422">
    <property type="entry name" value="HTH_MERR"/>
    <property type="match status" value="1"/>
</dbReference>
<dbReference type="NCBIfam" id="TIGR02044">
    <property type="entry name" value="CueR"/>
    <property type="match status" value="1"/>
</dbReference>
<sequence>MNIGDVATASGLPAKTIRYYEDIALVTPKREANGYRVFSENDLHKLRFLARARALGFAIEDCRTLLALYEDKGRSSAEVKELSRKHLDEIDQKIAQLQSMRNTLAHLVEACAGDHRPDCPILNDLGQ</sequence>
<name>A0A1H6BG19_9RHOB</name>
<keyword evidence="4" id="KW-0238">DNA-binding</keyword>
<dbReference type="PANTHER" id="PTHR30204">
    <property type="entry name" value="REDOX-CYCLING DRUG-SENSING TRANSCRIPTIONAL ACTIVATOR SOXR"/>
    <property type="match status" value="1"/>
</dbReference>
<evidence type="ECO:0000256" key="1">
    <source>
        <dbReference type="ARBA" id="ARBA00004496"/>
    </source>
</evidence>
<dbReference type="GO" id="GO:0045893">
    <property type="term" value="P:positive regulation of DNA-templated transcription"/>
    <property type="evidence" value="ECO:0007669"/>
    <property type="project" value="InterPro"/>
</dbReference>
<dbReference type="InterPro" id="IPR047057">
    <property type="entry name" value="MerR_fam"/>
</dbReference>
<dbReference type="OrthoDB" id="9802944at2"/>
<dbReference type="GO" id="GO:0005737">
    <property type="term" value="C:cytoplasm"/>
    <property type="evidence" value="ECO:0007669"/>
    <property type="project" value="UniProtKB-SubCell"/>
</dbReference>
<accession>A0A1H6BG19</accession>
<dbReference type="PROSITE" id="PS50937">
    <property type="entry name" value="HTH_MERR_2"/>
    <property type="match status" value="1"/>
</dbReference>
<evidence type="ECO:0000256" key="4">
    <source>
        <dbReference type="ARBA" id="ARBA00023125"/>
    </source>
</evidence>
<dbReference type="CDD" id="cd01108">
    <property type="entry name" value="HTH_CueR"/>
    <property type="match status" value="1"/>
</dbReference>
<dbReference type="InterPro" id="IPR011789">
    <property type="entry name" value="CueR"/>
</dbReference>
<keyword evidence="8" id="KW-1185">Reference proteome</keyword>
<evidence type="ECO:0000313" key="7">
    <source>
        <dbReference type="EMBL" id="SEG59277.1"/>
    </source>
</evidence>
<reference evidence="7 8" key="1">
    <citation type="submission" date="2016-10" db="EMBL/GenBank/DDBJ databases">
        <authorList>
            <person name="de Groot N.N."/>
        </authorList>
    </citation>
    <scope>NUCLEOTIDE SEQUENCE [LARGE SCALE GENOMIC DNA]</scope>
    <source>
        <strain evidence="7 8">DSM 26915</strain>
    </source>
</reference>
<comment type="subcellular location">
    <subcellularLocation>
        <location evidence="1">Cytoplasm</location>
    </subcellularLocation>
</comment>
<evidence type="ECO:0000256" key="5">
    <source>
        <dbReference type="ARBA" id="ARBA00023163"/>
    </source>
</evidence>
<gene>
    <name evidence="7" type="ORF">SAMN04488045_3504</name>
</gene>
<organism evidence="7 8">
    <name type="scientific">Thalassococcus halodurans</name>
    <dbReference type="NCBI Taxonomy" id="373675"/>
    <lineage>
        <taxon>Bacteria</taxon>
        <taxon>Pseudomonadati</taxon>
        <taxon>Pseudomonadota</taxon>
        <taxon>Alphaproteobacteria</taxon>
        <taxon>Rhodobacterales</taxon>
        <taxon>Roseobacteraceae</taxon>
        <taxon>Thalassococcus</taxon>
    </lineage>
</organism>
<dbReference type="InterPro" id="IPR009061">
    <property type="entry name" value="DNA-bd_dom_put_sf"/>
</dbReference>
<feature type="domain" description="HTH merR-type" evidence="6">
    <location>
        <begin position="1"/>
        <end position="68"/>
    </location>
</feature>
<dbReference type="Pfam" id="PF00376">
    <property type="entry name" value="MerR"/>
    <property type="match status" value="1"/>
</dbReference>
<dbReference type="Gene3D" id="1.10.1660.10">
    <property type="match status" value="1"/>
</dbReference>
<dbReference type="GO" id="GO:0003677">
    <property type="term" value="F:DNA binding"/>
    <property type="evidence" value="ECO:0007669"/>
    <property type="project" value="UniProtKB-KW"/>
</dbReference>
<evidence type="ECO:0000256" key="2">
    <source>
        <dbReference type="ARBA" id="ARBA00022490"/>
    </source>
</evidence>
<dbReference type="EMBL" id="FNUZ01000007">
    <property type="protein sequence ID" value="SEG59277.1"/>
    <property type="molecule type" value="Genomic_DNA"/>
</dbReference>
<keyword evidence="2" id="KW-0963">Cytoplasm</keyword>
<evidence type="ECO:0000313" key="8">
    <source>
        <dbReference type="Proteomes" id="UP000236752"/>
    </source>
</evidence>
<dbReference type="InterPro" id="IPR000551">
    <property type="entry name" value="MerR-type_HTH_dom"/>
</dbReference>
<dbReference type="PRINTS" id="PR00040">
    <property type="entry name" value="HTHMERR"/>
</dbReference>
<keyword evidence="5" id="KW-0804">Transcription</keyword>
<evidence type="ECO:0000256" key="3">
    <source>
        <dbReference type="ARBA" id="ARBA00023015"/>
    </source>
</evidence>
<dbReference type="SUPFAM" id="SSF46955">
    <property type="entry name" value="Putative DNA-binding domain"/>
    <property type="match status" value="1"/>
</dbReference>
<dbReference type="InterPro" id="IPR015358">
    <property type="entry name" value="Tscrpt_reg_MerR_DNA-bd"/>
</dbReference>
<proteinExistence type="predicted"/>
<dbReference type="GO" id="GO:0005507">
    <property type="term" value="F:copper ion binding"/>
    <property type="evidence" value="ECO:0007669"/>
    <property type="project" value="InterPro"/>
</dbReference>
<protein>
    <submittedName>
        <fullName evidence="7">Cu(I)-responsive transcriptional regulator</fullName>
    </submittedName>
</protein>
<evidence type="ECO:0000259" key="6">
    <source>
        <dbReference type="PROSITE" id="PS50937"/>
    </source>
</evidence>
<dbReference type="PANTHER" id="PTHR30204:SF94">
    <property type="entry name" value="HEAVY METAL-DEPENDENT TRANSCRIPTIONAL REGULATOR HI_0293-RELATED"/>
    <property type="match status" value="1"/>
</dbReference>
<dbReference type="Proteomes" id="UP000236752">
    <property type="component" value="Unassembled WGS sequence"/>
</dbReference>
<dbReference type="RefSeq" id="WP_103911648.1">
    <property type="nucleotide sequence ID" value="NZ_FNUZ01000007.1"/>
</dbReference>
<dbReference type="GO" id="GO:0003700">
    <property type="term" value="F:DNA-binding transcription factor activity"/>
    <property type="evidence" value="ECO:0007669"/>
    <property type="project" value="InterPro"/>
</dbReference>
<dbReference type="AlphaFoldDB" id="A0A1H6BG19"/>
<keyword evidence="3" id="KW-0805">Transcription regulation</keyword>